<feature type="compositionally biased region" description="Polar residues" evidence="1">
    <location>
        <begin position="1"/>
        <end position="12"/>
    </location>
</feature>
<sequence length="161" mass="16392">MTSPTEPTTEVKTSCMPPMTSDAGTPTTGTAATTAVTVAPRRSREVDRVLEIDPAAFGTDPAAFGTEAGAFGIEAGVFGIEVAAFGIEVAAAVGRPALRRPGVRAWPVPVVGLPAISDCGRPGFRPAPSAPAVSRTACRKVSVTLAAGLLSWFDSRAPWGA</sequence>
<feature type="region of interest" description="Disordered" evidence="1">
    <location>
        <begin position="1"/>
        <end position="31"/>
    </location>
</feature>
<organism evidence="2 3">
    <name type="scientific">Candidatus Mycolicibacterium alkanivorans</name>
    <dbReference type="NCBI Taxonomy" id="2954114"/>
    <lineage>
        <taxon>Bacteria</taxon>
        <taxon>Bacillati</taxon>
        <taxon>Actinomycetota</taxon>
        <taxon>Actinomycetes</taxon>
        <taxon>Mycobacteriales</taxon>
        <taxon>Mycobacteriaceae</taxon>
        <taxon>Mycolicibacterium</taxon>
    </lineage>
</organism>
<dbReference type="EMBL" id="JAIVFL010000001">
    <property type="protein sequence ID" value="MCI4673509.1"/>
    <property type="molecule type" value="Genomic_DNA"/>
</dbReference>
<keyword evidence="3" id="KW-1185">Reference proteome</keyword>
<gene>
    <name evidence="2" type="ORF">K9U37_00500</name>
</gene>
<protein>
    <submittedName>
        <fullName evidence="2">Uncharacterized protein</fullName>
    </submittedName>
</protein>
<reference evidence="2" key="1">
    <citation type="journal article" date="2022" name="ISME J.">
        <title>Identification of active gaseous-alkane degraders at natural gas seeps.</title>
        <authorList>
            <person name="Farhan Ul Haque M."/>
            <person name="Hernandez M."/>
            <person name="Crombie A.T."/>
            <person name="Murrell J.C."/>
        </authorList>
    </citation>
    <scope>NUCLEOTIDE SEQUENCE</scope>
    <source>
        <strain evidence="2">ANDR5</strain>
    </source>
</reference>
<proteinExistence type="predicted"/>
<accession>A0ABS9YSZ3</accession>
<evidence type="ECO:0000313" key="3">
    <source>
        <dbReference type="Proteomes" id="UP001139068"/>
    </source>
</evidence>
<comment type="caution">
    <text evidence="2">The sequence shown here is derived from an EMBL/GenBank/DDBJ whole genome shotgun (WGS) entry which is preliminary data.</text>
</comment>
<name>A0ABS9YSZ3_9MYCO</name>
<dbReference type="RefSeq" id="WP_243070039.1">
    <property type="nucleotide sequence ID" value="NZ_JAIVFL010000001.1"/>
</dbReference>
<dbReference type="Proteomes" id="UP001139068">
    <property type="component" value="Unassembled WGS sequence"/>
</dbReference>
<evidence type="ECO:0000256" key="1">
    <source>
        <dbReference type="SAM" id="MobiDB-lite"/>
    </source>
</evidence>
<evidence type="ECO:0000313" key="2">
    <source>
        <dbReference type="EMBL" id="MCI4673509.1"/>
    </source>
</evidence>